<organism evidence="2 3">
    <name type="scientific">Fusarium venenatum</name>
    <dbReference type="NCBI Taxonomy" id="56646"/>
    <lineage>
        <taxon>Eukaryota</taxon>
        <taxon>Fungi</taxon>
        <taxon>Dikarya</taxon>
        <taxon>Ascomycota</taxon>
        <taxon>Pezizomycotina</taxon>
        <taxon>Sordariomycetes</taxon>
        <taxon>Hypocreomycetidae</taxon>
        <taxon>Hypocreales</taxon>
        <taxon>Nectriaceae</taxon>
        <taxon>Fusarium</taxon>
    </lineage>
</organism>
<dbReference type="EMBL" id="LN649231">
    <property type="protein sequence ID" value="CEI67958.1"/>
    <property type="molecule type" value="Genomic_DNA"/>
</dbReference>
<accession>A0A2L2TCZ1</accession>
<dbReference type="STRING" id="56646.A0A2L2TCZ1"/>
<dbReference type="Gene3D" id="3.20.20.140">
    <property type="entry name" value="Metal-dependent hydrolases"/>
    <property type="match status" value="1"/>
</dbReference>
<dbReference type="Proteomes" id="UP000245910">
    <property type="component" value="Chromosome III"/>
</dbReference>
<dbReference type="Pfam" id="PF07969">
    <property type="entry name" value="Amidohydro_3"/>
    <property type="match status" value="1"/>
</dbReference>
<keyword evidence="3" id="KW-1185">Reference proteome</keyword>
<feature type="domain" description="Amidohydrolase 3" evidence="1">
    <location>
        <begin position="100"/>
        <end position="601"/>
    </location>
</feature>
<evidence type="ECO:0000259" key="1">
    <source>
        <dbReference type="Pfam" id="PF07969"/>
    </source>
</evidence>
<proteinExistence type="predicted"/>
<dbReference type="Gene3D" id="2.30.40.10">
    <property type="entry name" value="Urease, subunit C, domain 1"/>
    <property type="match status" value="1"/>
</dbReference>
<dbReference type="PANTHER" id="PTHR22642">
    <property type="entry name" value="IMIDAZOLONEPROPIONASE"/>
    <property type="match status" value="1"/>
</dbReference>
<dbReference type="OrthoDB" id="194468at2759"/>
<dbReference type="InterPro" id="IPR033932">
    <property type="entry name" value="YtcJ-like"/>
</dbReference>
<dbReference type="InterPro" id="IPR013108">
    <property type="entry name" value="Amidohydro_3"/>
</dbReference>
<dbReference type="InterPro" id="IPR011059">
    <property type="entry name" value="Metal-dep_hydrolase_composite"/>
</dbReference>
<name>A0A2L2TCZ1_9HYPO</name>
<dbReference type="Gene3D" id="3.10.310.70">
    <property type="match status" value="1"/>
</dbReference>
<evidence type="ECO:0000313" key="3">
    <source>
        <dbReference type="Proteomes" id="UP000245910"/>
    </source>
</evidence>
<sequence length="607" mass="66550">MPGCLEGLHAIATHIVKGVEQDALVRDIEKRAKDVFTREVDAAPGTRIFYSSKNPTPIITMKDGKFSAVEAMAIGNGKILKAGTLKDAKIAAPSVSDPTDIGGNCIVPGFVEPHLHIMTSAMLDKFLLNCDPLNPEIGGTFEGTIKFLRKAVGKLEKGAWLLGYGYDPSRLEPHEGSFRDLTPDLFKKENLNENPILIINASGHIAYANSLALTEANQPEPASGVLIEPAAFQPIITKALPSQLIKSFDIFEGLFNVLKQWSAKGFTTVFDAGVGLSIPQLDALILSALAVCAPLRIAGAAANMTPGEAEKTVGKGNMPPGGATLLKIKTIKLWMDGSTQGFTGALEDQYKNKLLPEYFWGAPWGWARWKVRKTCHITPFTQFDIFEEMKTWAKKGYQLMVHVNGDCASEVVLDAFEKLQAEIPDSKVQHRLEHFTVTQSKQIERAAKLNLYASHTIGHVKYWGNTFDKYILGPERAGRIDPLQDDVQHGLVYSLHSDSPVSQADGLSYVRTATTRLMYEKSPNEQPERVLGGDQRVTVEQALAGITVNPARQILLDEEIGTLEDGKDANFVVLSQDLTSSSLDPKDISSDWVLETWFKGRLRSPRG</sequence>
<dbReference type="CDD" id="cd01300">
    <property type="entry name" value="YtcJ_like"/>
    <property type="match status" value="1"/>
</dbReference>
<dbReference type="PANTHER" id="PTHR22642:SF2">
    <property type="entry name" value="PROTEIN LONG AFTER FAR-RED 3"/>
    <property type="match status" value="1"/>
</dbReference>
<dbReference type="SUPFAM" id="SSF51556">
    <property type="entry name" value="Metallo-dependent hydrolases"/>
    <property type="match status" value="1"/>
</dbReference>
<dbReference type="InterPro" id="IPR032466">
    <property type="entry name" value="Metal_Hydrolase"/>
</dbReference>
<dbReference type="GO" id="GO:0016810">
    <property type="term" value="F:hydrolase activity, acting on carbon-nitrogen (but not peptide) bonds"/>
    <property type="evidence" value="ECO:0007669"/>
    <property type="project" value="InterPro"/>
</dbReference>
<dbReference type="AlphaFoldDB" id="A0A2L2TCZ1"/>
<reference evidence="3" key="1">
    <citation type="submission" date="2014-10" db="EMBL/GenBank/DDBJ databases">
        <authorList>
            <person name="King R."/>
        </authorList>
    </citation>
    <scope>NUCLEOTIDE SEQUENCE [LARGE SCALE GENOMIC DNA]</scope>
    <source>
        <strain evidence="3">A3/5</strain>
    </source>
</reference>
<protein>
    <recommendedName>
        <fullName evidence="1">Amidohydrolase 3 domain-containing protein</fullName>
    </recommendedName>
</protein>
<dbReference type="SUPFAM" id="SSF51338">
    <property type="entry name" value="Composite domain of metallo-dependent hydrolases"/>
    <property type="match status" value="1"/>
</dbReference>
<evidence type="ECO:0000313" key="2">
    <source>
        <dbReference type="EMBL" id="CEI67958.1"/>
    </source>
</evidence>